<evidence type="ECO:0000256" key="2">
    <source>
        <dbReference type="SAM" id="Phobius"/>
    </source>
</evidence>
<keyword evidence="4" id="KW-1185">Reference proteome</keyword>
<name>W9C887_SCLBF</name>
<reference evidence="3 4" key="1">
    <citation type="journal article" date="2014" name="Genome Announc.">
        <title>Draft genome sequence of Sclerotinia borealis, a psychrophilic plant pathogenic fungus.</title>
        <authorList>
            <person name="Mardanov A.V."/>
            <person name="Beletsky A.V."/>
            <person name="Kadnikov V.V."/>
            <person name="Ignatov A.N."/>
            <person name="Ravin N.V."/>
        </authorList>
    </citation>
    <scope>NUCLEOTIDE SEQUENCE [LARGE SCALE GENOMIC DNA]</scope>
    <source>
        <strain evidence="4">F-4157</strain>
    </source>
</reference>
<evidence type="ECO:0000313" key="4">
    <source>
        <dbReference type="Proteomes" id="UP000019487"/>
    </source>
</evidence>
<evidence type="ECO:0000256" key="1">
    <source>
        <dbReference type="SAM" id="MobiDB-lite"/>
    </source>
</evidence>
<feature type="transmembrane region" description="Helical" evidence="2">
    <location>
        <begin position="253"/>
        <end position="275"/>
    </location>
</feature>
<keyword evidence="2" id="KW-0472">Membrane</keyword>
<dbReference type="STRING" id="1432307.W9C887"/>
<dbReference type="HOGENOM" id="CLU_475638_0_0_1"/>
<dbReference type="AlphaFoldDB" id="W9C887"/>
<feature type="compositionally biased region" description="Polar residues" evidence="1">
    <location>
        <begin position="103"/>
        <end position="112"/>
    </location>
</feature>
<feature type="compositionally biased region" description="Polar residues" evidence="1">
    <location>
        <begin position="177"/>
        <end position="196"/>
    </location>
</feature>
<keyword evidence="2" id="KW-1133">Transmembrane helix</keyword>
<dbReference type="OrthoDB" id="3546285at2759"/>
<proteinExistence type="predicted"/>
<feature type="region of interest" description="Disordered" evidence="1">
    <location>
        <begin position="82"/>
        <end position="117"/>
    </location>
</feature>
<feature type="region of interest" description="Disordered" evidence="1">
    <location>
        <begin position="141"/>
        <end position="224"/>
    </location>
</feature>
<feature type="compositionally biased region" description="Polar residues" evidence="1">
    <location>
        <begin position="151"/>
        <end position="160"/>
    </location>
</feature>
<gene>
    <name evidence="3" type="ORF">SBOR_7606</name>
</gene>
<keyword evidence="2" id="KW-0812">Transmembrane</keyword>
<feature type="compositionally biased region" description="Polar residues" evidence="1">
    <location>
        <begin position="208"/>
        <end position="220"/>
    </location>
</feature>
<protein>
    <submittedName>
        <fullName evidence="3">Uncharacterized protein</fullName>
    </submittedName>
</protein>
<dbReference type="EMBL" id="AYSA01000436">
    <property type="protein sequence ID" value="ESZ92008.1"/>
    <property type="molecule type" value="Genomic_DNA"/>
</dbReference>
<sequence>MERTGFSIFGRAGPPPTRYKSPPRPTLAEEFAEIDEELEDFSEFVSPASARSQREASVQIDAAIARQEKYLRDHNTINEAAKKMENIPPPISMAQRRFPQPQTPLKSATKSVPKSVPKSPLFVQTEASLKSPPLAQAEAALKSPPLRFPQTEASLRSPRSAQAEAELKSPRFPRTEASINSPRLSQSASTTPTPAQRVSRPLSHHSQDGQASVRETQVSPRRTPAVEQEFIVTPPPLPDGVFDIIKREYGWSWILWLLIPTLLVAFGVYASYGLYERQLVTEASKTGAAKTNANAVVEISSAINDIAKIVLDGEGTLRRLEDSPFNRAALPIEQLRKDVLEGEGKGHQPLFWVIDKFIAKSREVDHDWRSFIQQQAEVTAELAGIFDGYARNAGSDGHRTNWMGAAKNITLEDYSDIPRKVEIEGERLLCNILGKAKGLNCSPAGLKLIEAYDDLKKSLNKPNIKIPPKTFDAYSATMSDIAKVIKSILKRWEKALAKIEAAQVKFKQEFDIGSAERVTQELDTTAKTLTEAMSSSFIFRIASPKFPAAISRLAESKVWTKGL</sequence>
<dbReference type="Proteomes" id="UP000019487">
    <property type="component" value="Unassembled WGS sequence"/>
</dbReference>
<evidence type="ECO:0000313" key="3">
    <source>
        <dbReference type="EMBL" id="ESZ92008.1"/>
    </source>
</evidence>
<accession>W9C887</accession>
<organism evidence="3 4">
    <name type="scientific">Sclerotinia borealis (strain F-4128)</name>
    <dbReference type="NCBI Taxonomy" id="1432307"/>
    <lineage>
        <taxon>Eukaryota</taxon>
        <taxon>Fungi</taxon>
        <taxon>Dikarya</taxon>
        <taxon>Ascomycota</taxon>
        <taxon>Pezizomycotina</taxon>
        <taxon>Leotiomycetes</taxon>
        <taxon>Helotiales</taxon>
        <taxon>Sclerotiniaceae</taxon>
        <taxon>Sclerotinia</taxon>
    </lineage>
</organism>
<feature type="region of interest" description="Disordered" evidence="1">
    <location>
        <begin position="1"/>
        <end position="25"/>
    </location>
</feature>
<feature type="compositionally biased region" description="Pro residues" evidence="1">
    <location>
        <begin position="13"/>
        <end position="25"/>
    </location>
</feature>
<comment type="caution">
    <text evidence="3">The sequence shown here is derived from an EMBL/GenBank/DDBJ whole genome shotgun (WGS) entry which is preliminary data.</text>
</comment>